<reference evidence="1 2" key="1">
    <citation type="journal article" date="2013" name="PLoS Genet.">
        <title>Comparative genome structure, secondary metabolite, and effector coding capacity across Cochliobolus pathogens.</title>
        <authorList>
            <person name="Condon B.J."/>
            <person name="Leng Y."/>
            <person name="Wu D."/>
            <person name="Bushley K.E."/>
            <person name="Ohm R.A."/>
            <person name="Otillar R."/>
            <person name="Martin J."/>
            <person name="Schackwitz W."/>
            <person name="Grimwood J."/>
            <person name="MohdZainudin N."/>
            <person name="Xue C."/>
            <person name="Wang R."/>
            <person name="Manning V.A."/>
            <person name="Dhillon B."/>
            <person name="Tu Z.J."/>
            <person name="Steffenson B.J."/>
            <person name="Salamov A."/>
            <person name="Sun H."/>
            <person name="Lowry S."/>
            <person name="LaButti K."/>
            <person name="Han J."/>
            <person name="Copeland A."/>
            <person name="Lindquist E."/>
            <person name="Barry K."/>
            <person name="Schmutz J."/>
            <person name="Baker S.E."/>
            <person name="Ciuffetti L.M."/>
            <person name="Grigoriev I.V."/>
            <person name="Zhong S."/>
            <person name="Turgeon B.G."/>
        </authorList>
    </citation>
    <scope>NUCLEOTIDE SEQUENCE [LARGE SCALE GENOMIC DNA]</scope>
    <source>
        <strain evidence="1 2">ATCC 44560</strain>
    </source>
</reference>
<dbReference type="OrthoDB" id="10526094at2759"/>
<keyword evidence="2" id="KW-1185">Reference proteome</keyword>
<dbReference type="HOGENOM" id="CLU_1927428_0_0_1"/>
<accession>W6ZAA1</accession>
<sequence>EERKKERTSPKMPKKRSRLRREMGWGYHALFETKKDERKTKCEDGYVGREGGWMDMRICECVPLEQSSFFLQLFSCPKMRAFLGVRWGGGEERCRASISFILCFFLSFTEVSVIDYTPCVMYTIQLRRRILHQGT</sequence>
<organism evidence="1 2">
    <name type="scientific">Bipolaris oryzae ATCC 44560</name>
    <dbReference type="NCBI Taxonomy" id="930090"/>
    <lineage>
        <taxon>Eukaryota</taxon>
        <taxon>Fungi</taxon>
        <taxon>Dikarya</taxon>
        <taxon>Ascomycota</taxon>
        <taxon>Pezizomycotina</taxon>
        <taxon>Dothideomycetes</taxon>
        <taxon>Pleosporomycetidae</taxon>
        <taxon>Pleosporales</taxon>
        <taxon>Pleosporineae</taxon>
        <taxon>Pleosporaceae</taxon>
        <taxon>Bipolaris</taxon>
    </lineage>
</organism>
<gene>
    <name evidence="1" type="ORF">COCMIDRAFT_98227</name>
</gene>
<name>W6ZAA1_COCMI</name>
<feature type="non-terminal residue" evidence="1">
    <location>
        <position position="1"/>
    </location>
</feature>
<dbReference type="GeneID" id="19129211"/>
<dbReference type="EMBL" id="KI964004">
    <property type="protein sequence ID" value="EUC44454.1"/>
    <property type="molecule type" value="Genomic_DNA"/>
</dbReference>
<dbReference type="Proteomes" id="UP000054032">
    <property type="component" value="Unassembled WGS sequence"/>
</dbReference>
<evidence type="ECO:0000313" key="2">
    <source>
        <dbReference type="Proteomes" id="UP000054032"/>
    </source>
</evidence>
<dbReference type="KEGG" id="bor:COCMIDRAFT_98227"/>
<dbReference type="RefSeq" id="XP_007689054.1">
    <property type="nucleotide sequence ID" value="XM_007690864.1"/>
</dbReference>
<evidence type="ECO:0000313" key="1">
    <source>
        <dbReference type="EMBL" id="EUC44454.1"/>
    </source>
</evidence>
<protein>
    <submittedName>
        <fullName evidence="1">Uncharacterized protein</fullName>
    </submittedName>
</protein>
<dbReference type="AlphaFoldDB" id="W6ZAA1"/>
<proteinExistence type="predicted"/>